<dbReference type="Pfam" id="PF22678">
    <property type="entry name" value="Cytochrom_c_NrfB-like"/>
    <property type="match status" value="1"/>
</dbReference>
<name>A0A4R1FJL3_9PAST</name>
<evidence type="ECO:0000259" key="3">
    <source>
        <dbReference type="Pfam" id="PF22678"/>
    </source>
</evidence>
<keyword evidence="1 2" id="KW-0732">Signal</keyword>
<reference evidence="4 5" key="1">
    <citation type="submission" date="2019-03" db="EMBL/GenBank/DDBJ databases">
        <title>Genomic Encyclopedia of Type Strains, Phase IV (KMG-IV): sequencing the most valuable type-strain genomes for metagenomic binning, comparative biology and taxonomic classification.</title>
        <authorList>
            <person name="Goeker M."/>
        </authorList>
    </citation>
    <scope>NUCLEOTIDE SEQUENCE [LARGE SCALE GENOMIC DNA]</scope>
    <source>
        <strain evidence="4 5">DSM 15534</strain>
    </source>
</reference>
<dbReference type="NCBIfam" id="NF008659">
    <property type="entry name" value="PRK11659.1"/>
    <property type="match status" value="1"/>
</dbReference>
<dbReference type="PANTHER" id="PTHR35038">
    <property type="entry name" value="DISSIMILATORY SULFITE REDUCTASE SIRA"/>
    <property type="match status" value="1"/>
</dbReference>
<dbReference type="NCBIfam" id="TIGR03146">
    <property type="entry name" value="cyt_nit_nrfB"/>
    <property type="match status" value="1"/>
</dbReference>
<dbReference type="Gene3D" id="1.10.1130.10">
    <property type="entry name" value="Flavocytochrome C3, Chain A"/>
    <property type="match status" value="1"/>
</dbReference>
<sequence length="205" mass="23336">MCRNKMIHSIKQVWYALGLVFMALLSMNSQANDGLSYEPSLEHQRDPNQYCAKCHKFEGEEGQSGGVFHAGKFHGIHLSKQSPNTGEPITCVSCHGNISENHRRGAKDVMRFEGDIFGEKLPMYSAEQQNQVCFACHQPDKLRETLWAHDVHAMKLPCASCHTLHPKKDAMSDIPHRDQVKLCVDCHGKQQQRLEQKLEQQKDNQ</sequence>
<dbReference type="PANTHER" id="PTHR35038:SF5">
    <property type="entry name" value="CYTOCHROME C-TYPE PROTEIN NRFB"/>
    <property type="match status" value="1"/>
</dbReference>
<dbReference type="AlphaFoldDB" id="A0A4R1FJL3"/>
<protein>
    <submittedName>
        <fullName evidence="4">Respiratory nitrite reductase-specific menaquinol--cytochrome-c reductase complex subunit NrfB</fullName>
    </submittedName>
</protein>
<evidence type="ECO:0000256" key="1">
    <source>
        <dbReference type="ARBA" id="ARBA00022729"/>
    </source>
</evidence>
<comment type="caution">
    <text evidence="4">The sequence shown here is derived from an EMBL/GenBank/DDBJ whole genome shotgun (WGS) entry which is preliminary data.</text>
</comment>
<accession>A0A4R1FJL3</accession>
<feature type="domain" description="Cytochrome c-type protein NrfB-like" evidence="3">
    <location>
        <begin position="91"/>
        <end position="186"/>
    </location>
</feature>
<gene>
    <name evidence="4" type="ORF">EV694_2103</name>
</gene>
<dbReference type="OrthoDB" id="6398708at2"/>
<proteinExistence type="predicted"/>
<evidence type="ECO:0000313" key="5">
    <source>
        <dbReference type="Proteomes" id="UP000294702"/>
    </source>
</evidence>
<dbReference type="Gene3D" id="3.90.10.10">
    <property type="entry name" value="Cytochrome C3"/>
    <property type="match status" value="1"/>
</dbReference>
<dbReference type="InterPro" id="IPR053875">
    <property type="entry name" value="Cytochrom_c_NrfB-like_dom"/>
</dbReference>
<evidence type="ECO:0000313" key="4">
    <source>
        <dbReference type="EMBL" id="TCJ94673.1"/>
    </source>
</evidence>
<dbReference type="GO" id="GO:0016491">
    <property type="term" value="F:oxidoreductase activity"/>
    <property type="evidence" value="ECO:0007669"/>
    <property type="project" value="TreeGrafter"/>
</dbReference>
<dbReference type="Proteomes" id="UP000294702">
    <property type="component" value="Unassembled WGS sequence"/>
</dbReference>
<dbReference type="InterPro" id="IPR017564">
    <property type="entry name" value="Cyt_c_NrfB"/>
</dbReference>
<feature type="chain" id="PRO_5020581876" evidence="2">
    <location>
        <begin position="32"/>
        <end position="205"/>
    </location>
</feature>
<keyword evidence="5" id="KW-1185">Reference proteome</keyword>
<dbReference type="InterPro" id="IPR036280">
    <property type="entry name" value="Multihaem_cyt_sf"/>
</dbReference>
<feature type="signal peptide" evidence="2">
    <location>
        <begin position="1"/>
        <end position="31"/>
    </location>
</feature>
<dbReference type="GO" id="GO:0020037">
    <property type="term" value="F:heme binding"/>
    <property type="evidence" value="ECO:0007669"/>
    <property type="project" value="InterPro"/>
</dbReference>
<dbReference type="InterPro" id="IPR051829">
    <property type="entry name" value="Multiheme_Cytochr_ET"/>
</dbReference>
<organism evidence="4 5">
    <name type="scientific">Volucribacter psittacicida</name>
    <dbReference type="NCBI Taxonomy" id="203482"/>
    <lineage>
        <taxon>Bacteria</taxon>
        <taxon>Pseudomonadati</taxon>
        <taxon>Pseudomonadota</taxon>
        <taxon>Gammaproteobacteria</taxon>
        <taxon>Pasteurellales</taxon>
        <taxon>Pasteurellaceae</taxon>
        <taxon>Volucribacter</taxon>
    </lineage>
</organism>
<dbReference type="SUPFAM" id="SSF48695">
    <property type="entry name" value="Multiheme cytochromes"/>
    <property type="match status" value="1"/>
</dbReference>
<evidence type="ECO:0000256" key="2">
    <source>
        <dbReference type="SAM" id="SignalP"/>
    </source>
</evidence>
<dbReference type="GO" id="GO:0042597">
    <property type="term" value="C:periplasmic space"/>
    <property type="evidence" value="ECO:0007669"/>
    <property type="project" value="InterPro"/>
</dbReference>
<dbReference type="EMBL" id="SMFT01000007">
    <property type="protein sequence ID" value="TCJ94673.1"/>
    <property type="molecule type" value="Genomic_DNA"/>
</dbReference>